<evidence type="ECO:0000313" key="9">
    <source>
        <dbReference type="Proteomes" id="UP001597059"/>
    </source>
</evidence>
<dbReference type="PANTHER" id="PTHR30619">
    <property type="entry name" value="DNA INTERNALIZATION/COMPETENCE PROTEIN COMEC/REC2"/>
    <property type="match status" value="1"/>
</dbReference>
<protein>
    <submittedName>
        <fullName evidence="8">ComEC/Rec2 family competence protein</fullName>
    </submittedName>
</protein>
<accession>A0ABW4B1C8</accession>
<feature type="transmembrane region" description="Helical" evidence="6">
    <location>
        <begin position="236"/>
        <end position="255"/>
    </location>
</feature>
<reference evidence="9" key="1">
    <citation type="journal article" date="2019" name="Int. J. Syst. Evol. Microbiol.">
        <title>The Global Catalogue of Microorganisms (GCM) 10K type strain sequencing project: providing services to taxonomists for standard genome sequencing and annotation.</title>
        <authorList>
            <consortium name="The Broad Institute Genomics Platform"/>
            <consortium name="The Broad Institute Genome Sequencing Center for Infectious Disease"/>
            <person name="Wu L."/>
            <person name="Ma J."/>
        </authorList>
    </citation>
    <scope>NUCLEOTIDE SEQUENCE [LARGE SCALE GENOMIC DNA]</scope>
    <source>
        <strain evidence="9">JCM 30774</strain>
    </source>
</reference>
<keyword evidence="2" id="KW-1003">Cell membrane</keyword>
<feature type="transmembrane region" description="Helical" evidence="6">
    <location>
        <begin position="331"/>
        <end position="350"/>
    </location>
</feature>
<keyword evidence="9" id="KW-1185">Reference proteome</keyword>
<keyword evidence="3 6" id="KW-0812">Transmembrane</keyword>
<proteinExistence type="predicted"/>
<dbReference type="InterPro" id="IPR004477">
    <property type="entry name" value="ComEC_N"/>
</dbReference>
<dbReference type="Pfam" id="PF03772">
    <property type="entry name" value="Competence"/>
    <property type="match status" value="1"/>
</dbReference>
<evidence type="ECO:0000256" key="5">
    <source>
        <dbReference type="ARBA" id="ARBA00023136"/>
    </source>
</evidence>
<dbReference type="Proteomes" id="UP001597059">
    <property type="component" value="Unassembled WGS sequence"/>
</dbReference>
<feature type="domain" description="ComEC/Rec2-related protein" evidence="7">
    <location>
        <begin position="173"/>
        <end position="438"/>
    </location>
</feature>
<feature type="transmembrane region" description="Helical" evidence="6">
    <location>
        <begin position="428"/>
        <end position="459"/>
    </location>
</feature>
<evidence type="ECO:0000256" key="2">
    <source>
        <dbReference type="ARBA" id="ARBA00022475"/>
    </source>
</evidence>
<dbReference type="RefSeq" id="WP_377367848.1">
    <property type="nucleotide sequence ID" value="NZ_JBHTMN010000012.1"/>
</dbReference>
<evidence type="ECO:0000313" key="8">
    <source>
        <dbReference type="EMBL" id="MFD1384024.1"/>
    </source>
</evidence>
<evidence type="ECO:0000256" key="4">
    <source>
        <dbReference type="ARBA" id="ARBA00022989"/>
    </source>
</evidence>
<organism evidence="8 9">
    <name type="scientific">Rhodanobacter aciditrophus</name>
    <dbReference type="NCBI Taxonomy" id="1623218"/>
    <lineage>
        <taxon>Bacteria</taxon>
        <taxon>Pseudomonadati</taxon>
        <taxon>Pseudomonadota</taxon>
        <taxon>Gammaproteobacteria</taxon>
        <taxon>Lysobacterales</taxon>
        <taxon>Rhodanobacteraceae</taxon>
        <taxon>Rhodanobacter</taxon>
    </lineage>
</organism>
<evidence type="ECO:0000256" key="3">
    <source>
        <dbReference type="ARBA" id="ARBA00022692"/>
    </source>
</evidence>
<dbReference type="PANTHER" id="PTHR30619:SF1">
    <property type="entry name" value="RECOMBINATION PROTEIN 2"/>
    <property type="match status" value="1"/>
</dbReference>
<name>A0ABW4B1C8_9GAMM</name>
<dbReference type="InterPro" id="IPR052159">
    <property type="entry name" value="Competence_DNA_uptake"/>
</dbReference>
<evidence type="ECO:0000256" key="1">
    <source>
        <dbReference type="ARBA" id="ARBA00004651"/>
    </source>
</evidence>
<dbReference type="NCBIfam" id="TIGR00360">
    <property type="entry name" value="ComEC_N-term"/>
    <property type="match status" value="1"/>
</dbReference>
<feature type="transmembrane region" description="Helical" evidence="6">
    <location>
        <begin position="308"/>
        <end position="324"/>
    </location>
</feature>
<feature type="transmembrane region" description="Helical" evidence="6">
    <location>
        <begin position="188"/>
        <end position="216"/>
    </location>
</feature>
<evidence type="ECO:0000256" key="6">
    <source>
        <dbReference type="SAM" id="Phobius"/>
    </source>
</evidence>
<evidence type="ECO:0000259" key="7">
    <source>
        <dbReference type="Pfam" id="PF03772"/>
    </source>
</evidence>
<keyword evidence="5 6" id="KW-0472">Membrane</keyword>
<feature type="transmembrane region" description="Helical" evidence="6">
    <location>
        <begin position="267"/>
        <end position="296"/>
    </location>
</feature>
<keyword evidence="4 6" id="KW-1133">Transmembrane helix</keyword>
<comment type="caution">
    <text evidence="8">The sequence shown here is derived from an EMBL/GenBank/DDBJ whole genome shotgun (WGS) entry which is preliminary data.</text>
</comment>
<dbReference type="EMBL" id="JBHTMN010000012">
    <property type="protein sequence ID" value="MFD1384024.1"/>
    <property type="molecule type" value="Genomic_DNA"/>
</dbReference>
<feature type="transmembrane region" description="Helical" evidence="6">
    <location>
        <begin position="356"/>
        <end position="378"/>
    </location>
</feature>
<comment type="subcellular location">
    <subcellularLocation>
        <location evidence="1">Cell membrane</location>
        <topology evidence="1">Multi-pass membrane protein</topology>
    </subcellularLocation>
</comment>
<sequence length="586" mass="65711">MLLINICVLVGAILTPPSLWWLYSTHIALLCLYQLRMGNWSTLTFIGFSLIALTHADVWRDWFVSSKPNDVPGILYADARCYVSEQPLALERVYILQGQERFYAKPCAKEEVNGHGQSIVLRLPDRFGQWAGQYGYGKHVGAIAFAPVTHSPSLSESNQYFSQFSSWAFSLSLIKGDRTFWSERDKWLINYLGLTHLFVVSGLHVGFVCFLAIWAVKLLWYGLLFLPSGWKRFPVGRRWLEFVLAVPACLAYTLWSGSGEPAIRASLMAFVFLGIRATYRAFPSALVLAMCAWLMLLQWPGRALDASFWLSFGFVLLLIWLAGRTPEKGKFLIVQCLLSLFAVLLTWGWQNSISSITVLANLVMIPFVAAVWFPAALLSYGEYSLWGKSFVYPWLDSLLVSAFQWSYGGLAWSPDIQITQPVDGLQKLLVVLVAFLGVFYLPLLRGGVLLIGAFVLLFWRVGEDDVSLVIGTDRGALTALWPNRAIMERGEVMVIAPNVLAIQSIESAQQIISDQWRLVVVPQGQDSITLLQALSVKTLEIPTNERFTIRYSDAKYTVQAASCFQVLNLLKTDGCEHAETLESVLN</sequence>
<gene>
    <name evidence="8" type="ORF">ACFQ45_11625</name>
</gene>